<dbReference type="AlphaFoldDB" id="A0A9D1GBH9"/>
<sequence length="243" mass="28220">MIYGNKEFYQLSDVIFGLRVEYQKIQRKLESLKEYARVDSEYENLTFSFNPQTKKLVYDCTLKHNRLDRIFSSTLFGANVKKKKGIYCSDEVLTIMDSKMFGKIAKNILDDNFCDGIEFSTKFSNRNNSNQVVEMNIYSGSIHIYLDNLSKLKSSITMSYYATGDMISVNKKLGVLTKGDIYDILNVKFPGDMLSNYHIDLIDYANNNKSVELRMSKGFRTNCDLDIIEERNKLILQKKKRNL</sequence>
<evidence type="ECO:0000313" key="1">
    <source>
        <dbReference type="EMBL" id="HIT37761.1"/>
    </source>
</evidence>
<gene>
    <name evidence="1" type="ORF">IAB59_04740</name>
</gene>
<reference evidence="1" key="2">
    <citation type="journal article" date="2021" name="PeerJ">
        <title>Extensive microbial diversity within the chicken gut microbiome revealed by metagenomics and culture.</title>
        <authorList>
            <person name="Gilroy R."/>
            <person name="Ravi A."/>
            <person name="Getino M."/>
            <person name="Pursley I."/>
            <person name="Horton D.L."/>
            <person name="Alikhan N.F."/>
            <person name="Baker D."/>
            <person name="Gharbi K."/>
            <person name="Hall N."/>
            <person name="Watson M."/>
            <person name="Adriaenssens E.M."/>
            <person name="Foster-Nyarko E."/>
            <person name="Jarju S."/>
            <person name="Secka A."/>
            <person name="Antonio M."/>
            <person name="Oren A."/>
            <person name="Chaudhuri R.R."/>
            <person name="La Ragione R."/>
            <person name="Hildebrand F."/>
            <person name="Pallen M.J."/>
        </authorList>
    </citation>
    <scope>NUCLEOTIDE SEQUENCE</scope>
    <source>
        <strain evidence="1">CHK195-26880</strain>
    </source>
</reference>
<protein>
    <submittedName>
        <fullName evidence="1">Uncharacterized protein</fullName>
    </submittedName>
</protein>
<organism evidence="1 2">
    <name type="scientific">Candidatus Onthousia faecipullorum</name>
    <dbReference type="NCBI Taxonomy" id="2840887"/>
    <lineage>
        <taxon>Bacteria</taxon>
        <taxon>Bacillati</taxon>
        <taxon>Bacillota</taxon>
        <taxon>Bacilli</taxon>
        <taxon>Candidatus Onthousia</taxon>
    </lineage>
</organism>
<evidence type="ECO:0000313" key="2">
    <source>
        <dbReference type="Proteomes" id="UP000886833"/>
    </source>
</evidence>
<dbReference type="EMBL" id="DVKQ01000060">
    <property type="protein sequence ID" value="HIT37761.1"/>
    <property type="molecule type" value="Genomic_DNA"/>
</dbReference>
<dbReference type="Proteomes" id="UP000886833">
    <property type="component" value="Unassembled WGS sequence"/>
</dbReference>
<accession>A0A9D1GBH9</accession>
<proteinExistence type="predicted"/>
<comment type="caution">
    <text evidence="1">The sequence shown here is derived from an EMBL/GenBank/DDBJ whole genome shotgun (WGS) entry which is preliminary data.</text>
</comment>
<name>A0A9D1GBH9_9FIRM</name>
<reference evidence="1" key="1">
    <citation type="submission" date="2020-10" db="EMBL/GenBank/DDBJ databases">
        <authorList>
            <person name="Gilroy R."/>
        </authorList>
    </citation>
    <scope>NUCLEOTIDE SEQUENCE</scope>
    <source>
        <strain evidence="1">CHK195-26880</strain>
    </source>
</reference>